<evidence type="ECO:0000256" key="5">
    <source>
        <dbReference type="ARBA" id="ARBA00022496"/>
    </source>
</evidence>
<dbReference type="Pfam" id="PF00593">
    <property type="entry name" value="TonB_dep_Rec_b-barrel"/>
    <property type="match status" value="1"/>
</dbReference>
<dbReference type="PROSITE" id="PS52016">
    <property type="entry name" value="TONB_DEPENDENT_REC_3"/>
    <property type="match status" value="1"/>
</dbReference>
<reference evidence="20" key="2">
    <citation type="submission" date="2019-06" db="EMBL/GenBank/DDBJ databases">
        <title>Co-occurence of chitin degradation, pigmentation and bioactivity in marine Pseudoalteromonas.</title>
        <authorList>
            <person name="Sonnenschein E.C."/>
            <person name="Bech P.K."/>
        </authorList>
    </citation>
    <scope>NUCLEOTIDE SEQUENCE [LARGE SCALE GENOMIC DNA]</scope>
    <source>
        <strain evidence="20">S3790</strain>
    </source>
</reference>
<evidence type="ECO:0000256" key="9">
    <source>
        <dbReference type="ARBA" id="ARBA00023065"/>
    </source>
</evidence>
<evidence type="ECO:0000256" key="11">
    <source>
        <dbReference type="ARBA" id="ARBA00023136"/>
    </source>
</evidence>
<evidence type="ECO:0000313" key="20">
    <source>
        <dbReference type="Proteomes" id="UP000307217"/>
    </source>
</evidence>
<sequence>MRYSVLCLAIGSAIATSSVLAKSSEIEVIEVKGTYFNDYKVDTAKGAMRTDASLLETAQSVFVISDTVIDEQLATTLGEVLNNDASLTAGSKQRNRETFNLRGFGLSSSNGYLRDGHQHWSHYQQPIETLEQVEIIKGPSSILYGQSGPGGLVNMVTKKPTAKTLMNFGVDVDHLGSTRATADIGGAITAEEDLRYRAVLVKQDVTFDREYVDGNERTRDRFLGSLVLDYDINDSSFVRVHYDRTNDKAGLDTGAWLDNTGQVIGNDKTIRDFSWAFTDITVENKGIDFTHALTENFQVTVGYNEQDFSRQRFESAPRKPKDYQVGDSYGSRPYDRYDDWQFTTAFVDFTGEFELGGFDHQVLIGANSLDYYYGQLRVRASAVDFIEGQTQPARPDISYATDDSLYTSEFDYYGLYVQDLVTINEQWQVSFGGRYDKQNKENADNESFLPKGGVLYHPSENGTVYFSYSEGFEPQRSEKLHNEEDKNHGMKLDAITSQQYEVGTKWQLVDDRLLLTAAAFDISKTGTLISTAVEGQDYETVTTQAGKQRHTGFEFSAQGAVNDRLFMMGSVMNLNAEYERDESLYQGKSPIDAPKWSASLWSRYEFSDAFAVNAGAFYQGERFADYDNTITKDAYTRVDVGATYKLGLSHANVNVRFNIENLFDKNYLAGGGVNNVTIGEGTTFRLALQAAF</sequence>
<accession>A0A5S3V739</accession>
<keyword evidence="10 15" id="KW-0798">TonB box</keyword>
<evidence type="ECO:0000259" key="17">
    <source>
        <dbReference type="Pfam" id="PF00593"/>
    </source>
</evidence>
<keyword evidence="12 19" id="KW-0675">Receptor</keyword>
<evidence type="ECO:0000256" key="4">
    <source>
        <dbReference type="ARBA" id="ARBA00022452"/>
    </source>
</evidence>
<keyword evidence="7 16" id="KW-0732">Signal</keyword>
<evidence type="ECO:0000256" key="3">
    <source>
        <dbReference type="ARBA" id="ARBA00022448"/>
    </source>
</evidence>
<evidence type="ECO:0000256" key="7">
    <source>
        <dbReference type="ARBA" id="ARBA00022729"/>
    </source>
</evidence>
<feature type="signal peptide" evidence="16">
    <location>
        <begin position="1"/>
        <end position="21"/>
    </location>
</feature>
<dbReference type="InterPro" id="IPR012910">
    <property type="entry name" value="Plug_dom"/>
</dbReference>
<dbReference type="Gene3D" id="2.40.170.20">
    <property type="entry name" value="TonB-dependent receptor, beta-barrel domain"/>
    <property type="match status" value="1"/>
</dbReference>
<keyword evidence="3 14" id="KW-0813">Transport</keyword>
<dbReference type="GO" id="GO:0015891">
    <property type="term" value="P:siderophore transport"/>
    <property type="evidence" value="ECO:0007669"/>
    <property type="project" value="InterPro"/>
</dbReference>
<feature type="chain" id="PRO_5024432079" evidence="16">
    <location>
        <begin position="22"/>
        <end position="692"/>
    </location>
</feature>
<comment type="similarity">
    <text evidence="2 14 15">Belongs to the TonB-dependent receptor family.</text>
</comment>
<dbReference type="NCBIfam" id="TIGR01783">
    <property type="entry name" value="TonB-siderophor"/>
    <property type="match status" value="1"/>
</dbReference>
<dbReference type="InterPro" id="IPR039426">
    <property type="entry name" value="TonB-dep_rcpt-like"/>
</dbReference>
<evidence type="ECO:0000256" key="14">
    <source>
        <dbReference type="PROSITE-ProRule" id="PRU01360"/>
    </source>
</evidence>
<feature type="domain" description="TonB-dependent receptor plug" evidence="18">
    <location>
        <begin position="54"/>
        <end position="151"/>
    </location>
</feature>
<dbReference type="PANTHER" id="PTHR32552">
    <property type="entry name" value="FERRICHROME IRON RECEPTOR-RELATED"/>
    <property type="match status" value="1"/>
</dbReference>
<evidence type="ECO:0000256" key="8">
    <source>
        <dbReference type="ARBA" id="ARBA00023004"/>
    </source>
</evidence>
<reference evidence="19 20" key="1">
    <citation type="submission" date="2018-01" db="EMBL/GenBank/DDBJ databases">
        <authorList>
            <person name="Paulsen S."/>
            <person name="Gram L.K."/>
        </authorList>
    </citation>
    <scope>NUCLEOTIDE SEQUENCE [LARGE SCALE GENOMIC DNA]</scope>
    <source>
        <strain evidence="19 20">S3790</strain>
    </source>
</reference>
<dbReference type="InterPro" id="IPR010105">
    <property type="entry name" value="TonB_sidphr_rcpt"/>
</dbReference>
<keyword evidence="8" id="KW-0408">Iron</keyword>
<keyword evidence="5" id="KW-0410">Iron transport</keyword>
<comment type="subcellular location">
    <subcellularLocation>
        <location evidence="1 14">Cell outer membrane</location>
        <topology evidence="1 14">Multi-pass membrane protein</topology>
    </subcellularLocation>
</comment>
<evidence type="ECO:0000256" key="16">
    <source>
        <dbReference type="SAM" id="SignalP"/>
    </source>
</evidence>
<evidence type="ECO:0000256" key="15">
    <source>
        <dbReference type="RuleBase" id="RU003357"/>
    </source>
</evidence>
<feature type="domain" description="TonB-dependent receptor-like beta-barrel" evidence="17">
    <location>
        <begin position="230"/>
        <end position="662"/>
    </location>
</feature>
<evidence type="ECO:0000313" key="19">
    <source>
        <dbReference type="EMBL" id="TMO67526.1"/>
    </source>
</evidence>
<dbReference type="AlphaFoldDB" id="A0A5S3V739"/>
<evidence type="ECO:0000256" key="2">
    <source>
        <dbReference type="ARBA" id="ARBA00009810"/>
    </source>
</evidence>
<dbReference type="Pfam" id="PF07715">
    <property type="entry name" value="Plug"/>
    <property type="match status" value="1"/>
</dbReference>
<dbReference type="InterPro" id="IPR000531">
    <property type="entry name" value="Beta-barrel_TonB"/>
</dbReference>
<protein>
    <submittedName>
        <fullName evidence="19">TonB-dependent siderophore receptor</fullName>
    </submittedName>
</protein>
<evidence type="ECO:0000256" key="12">
    <source>
        <dbReference type="ARBA" id="ARBA00023170"/>
    </source>
</evidence>
<keyword evidence="6 14" id="KW-0812">Transmembrane</keyword>
<gene>
    <name evidence="19" type="ORF">CWC19_13360</name>
</gene>
<dbReference type="EMBL" id="PNBX01000055">
    <property type="protein sequence ID" value="TMO67526.1"/>
    <property type="molecule type" value="Genomic_DNA"/>
</dbReference>
<organism evidence="19 20">
    <name type="scientific">Pseudoalteromonas aurantia</name>
    <dbReference type="NCBI Taxonomy" id="43654"/>
    <lineage>
        <taxon>Bacteria</taxon>
        <taxon>Pseudomonadati</taxon>
        <taxon>Pseudomonadota</taxon>
        <taxon>Gammaproteobacteria</taxon>
        <taxon>Alteromonadales</taxon>
        <taxon>Pseudoalteromonadaceae</taxon>
        <taxon>Pseudoalteromonas</taxon>
    </lineage>
</organism>
<dbReference type="InterPro" id="IPR037066">
    <property type="entry name" value="Plug_dom_sf"/>
</dbReference>
<evidence type="ECO:0000256" key="13">
    <source>
        <dbReference type="ARBA" id="ARBA00023237"/>
    </source>
</evidence>
<name>A0A5S3V739_9GAMM</name>
<keyword evidence="9" id="KW-0406">Ion transport</keyword>
<dbReference type="GO" id="GO:0009279">
    <property type="term" value="C:cell outer membrane"/>
    <property type="evidence" value="ECO:0007669"/>
    <property type="project" value="UniProtKB-SubCell"/>
</dbReference>
<keyword evidence="13 14" id="KW-0998">Cell outer membrane</keyword>
<dbReference type="Proteomes" id="UP000307217">
    <property type="component" value="Unassembled WGS sequence"/>
</dbReference>
<evidence type="ECO:0000256" key="6">
    <source>
        <dbReference type="ARBA" id="ARBA00022692"/>
    </source>
</evidence>
<dbReference type="GO" id="GO:0038023">
    <property type="term" value="F:signaling receptor activity"/>
    <property type="evidence" value="ECO:0007669"/>
    <property type="project" value="InterPro"/>
</dbReference>
<comment type="caution">
    <text evidence="19">The sequence shown here is derived from an EMBL/GenBank/DDBJ whole genome shotgun (WGS) entry which is preliminary data.</text>
</comment>
<dbReference type="GO" id="GO:0015344">
    <property type="term" value="F:siderophore uptake transmembrane transporter activity"/>
    <property type="evidence" value="ECO:0007669"/>
    <property type="project" value="TreeGrafter"/>
</dbReference>
<dbReference type="Gene3D" id="2.170.130.10">
    <property type="entry name" value="TonB-dependent receptor, plug domain"/>
    <property type="match status" value="1"/>
</dbReference>
<dbReference type="RefSeq" id="WP_138592326.1">
    <property type="nucleotide sequence ID" value="NZ_PNBX01000055.1"/>
</dbReference>
<dbReference type="SUPFAM" id="SSF56935">
    <property type="entry name" value="Porins"/>
    <property type="match status" value="1"/>
</dbReference>
<keyword evidence="11 14" id="KW-0472">Membrane</keyword>
<dbReference type="CDD" id="cd01347">
    <property type="entry name" value="ligand_gated_channel"/>
    <property type="match status" value="1"/>
</dbReference>
<dbReference type="OrthoDB" id="127311at2"/>
<evidence type="ECO:0000256" key="1">
    <source>
        <dbReference type="ARBA" id="ARBA00004571"/>
    </source>
</evidence>
<evidence type="ECO:0000259" key="18">
    <source>
        <dbReference type="Pfam" id="PF07715"/>
    </source>
</evidence>
<dbReference type="PANTHER" id="PTHR32552:SF68">
    <property type="entry name" value="FERRICHROME OUTER MEMBRANE TRANSPORTER_PHAGE RECEPTOR"/>
    <property type="match status" value="1"/>
</dbReference>
<dbReference type="InterPro" id="IPR036942">
    <property type="entry name" value="Beta-barrel_TonB_sf"/>
</dbReference>
<proteinExistence type="inferred from homology"/>
<evidence type="ECO:0000256" key="10">
    <source>
        <dbReference type="ARBA" id="ARBA00023077"/>
    </source>
</evidence>
<keyword evidence="4 14" id="KW-1134">Transmembrane beta strand</keyword>